<protein>
    <recommendedName>
        <fullName evidence="10">TonB C-terminal domain-containing protein</fullName>
    </recommendedName>
</protein>
<feature type="domain" description="TonB C-terminal" evidence="10">
    <location>
        <begin position="330"/>
        <end position="421"/>
    </location>
</feature>
<evidence type="ECO:0000256" key="1">
    <source>
        <dbReference type="ARBA" id="ARBA00004383"/>
    </source>
</evidence>
<evidence type="ECO:0000256" key="2">
    <source>
        <dbReference type="ARBA" id="ARBA00006555"/>
    </source>
</evidence>
<evidence type="ECO:0000256" key="9">
    <source>
        <dbReference type="ARBA" id="ARBA00023136"/>
    </source>
</evidence>
<dbReference type="STRING" id="1817895.AUJ95_02700"/>
<dbReference type="GO" id="GO:0015031">
    <property type="term" value="P:protein transport"/>
    <property type="evidence" value="ECO:0007669"/>
    <property type="project" value="UniProtKB-KW"/>
</dbReference>
<evidence type="ECO:0000256" key="7">
    <source>
        <dbReference type="ARBA" id="ARBA00022927"/>
    </source>
</evidence>
<gene>
    <name evidence="11" type="ORF">AUJ95_02700</name>
</gene>
<organism evidence="11 12">
    <name type="scientific">Candidatus Desantisbacteria bacterium CG2_30_40_21</name>
    <dbReference type="NCBI Taxonomy" id="1817895"/>
    <lineage>
        <taxon>Bacteria</taxon>
        <taxon>Candidatus Desantisiibacteriota</taxon>
    </lineage>
</organism>
<dbReference type="Gene3D" id="3.30.1150.10">
    <property type="match status" value="1"/>
</dbReference>
<dbReference type="InterPro" id="IPR003538">
    <property type="entry name" value="TonB"/>
</dbReference>
<dbReference type="InterPro" id="IPR006260">
    <property type="entry name" value="TonB/TolA_C"/>
</dbReference>
<comment type="caution">
    <text evidence="11">The sequence shown here is derived from an EMBL/GenBank/DDBJ whole genome shotgun (WGS) entry which is preliminary data.</text>
</comment>
<dbReference type="PRINTS" id="PR01374">
    <property type="entry name" value="TONBPROTEIN"/>
</dbReference>
<keyword evidence="6" id="KW-0812">Transmembrane</keyword>
<evidence type="ECO:0000256" key="3">
    <source>
        <dbReference type="ARBA" id="ARBA00022448"/>
    </source>
</evidence>
<keyword evidence="5" id="KW-0997">Cell inner membrane</keyword>
<dbReference type="NCBIfam" id="TIGR01352">
    <property type="entry name" value="tonB_Cterm"/>
    <property type="match status" value="1"/>
</dbReference>
<dbReference type="GO" id="GO:0098797">
    <property type="term" value="C:plasma membrane protein complex"/>
    <property type="evidence" value="ECO:0007669"/>
    <property type="project" value="TreeGrafter"/>
</dbReference>
<dbReference type="AlphaFoldDB" id="A0A1J5E0G2"/>
<dbReference type="InterPro" id="IPR051045">
    <property type="entry name" value="TonB-dependent_transducer"/>
</dbReference>
<comment type="subcellular location">
    <subcellularLocation>
        <location evidence="1">Cell inner membrane</location>
        <topology evidence="1">Single-pass membrane protein</topology>
        <orientation evidence="1">Periplasmic side</orientation>
    </subcellularLocation>
</comment>
<dbReference type="GO" id="GO:0055085">
    <property type="term" value="P:transmembrane transport"/>
    <property type="evidence" value="ECO:0007669"/>
    <property type="project" value="InterPro"/>
</dbReference>
<keyword evidence="8" id="KW-1133">Transmembrane helix</keyword>
<evidence type="ECO:0000259" key="10">
    <source>
        <dbReference type="PROSITE" id="PS52015"/>
    </source>
</evidence>
<evidence type="ECO:0000256" key="8">
    <source>
        <dbReference type="ARBA" id="ARBA00022989"/>
    </source>
</evidence>
<sequence>MFLFERQVSISFIISIVTHICLLGFAYSTHVQSCQQTVIITDVELLEPMPLEEEMSPVKEKARAIPFWKSPQQATVNLLKKIRLILPEPEKEAEKALDIEKTPRIHAPLIKEEEKSIEKPIEIKDEFKKKALTKLYEENGGKLPDIIGLPKKNISLERKPVQSLIITPEKSIQLEEVGEKQVEVKRIIRPSKPISMSFKQILEETIHPEQLLEKKKRAPGKRVIPLSSTQQERSMVNLQERQETKPIGIVEKKRVAVVPLQKTFMPPEEEPEKKAEIAIKKKPVKKPAAPKPMIKPEADEIAEEPKEAQPIEDKLKTLKKEGASTVSIIGPLSKRPKIRSPRPEYPAWAEKKGVESQVVIYFTVTPDGMVNSDAFVEQTSGYAQLDQLALQALKGWRFAPLPMDAEQKDQWGRVTFRFVLQ</sequence>
<dbReference type="PANTHER" id="PTHR33446:SF2">
    <property type="entry name" value="PROTEIN TONB"/>
    <property type="match status" value="1"/>
</dbReference>
<dbReference type="Pfam" id="PF03544">
    <property type="entry name" value="TonB_C"/>
    <property type="match status" value="1"/>
</dbReference>
<dbReference type="SUPFAM" id="SSF74653">
    <property type="entry name" value="TolA/TonB C-terminal domain"/>
    <property type="match status" value="1"/>
</dbReference>
<dbReference type="PROSITE" id="PS52015">
    <property type="entry name" value="TONB_CTD"/>
    <property type="match status" value="1"/>
</dbReference>
<name>A0A1J5E0G2_9BACT</name>
<dbReference type="PANTHER" id="PTHR33446">
    <property type="entry name" value="PROTEIN TONB-RELATED"/>
    <property type="match status" value="1"/>
</dbReference>
<evidence type="ECO:0000256" key="4">
    <source>
        <dbReference type="ARBA" id="ARBA00022475"/>
    </source>
</evidence>
<accession>A0A1J5E0G2</accession>
<dbReference type="Proteomes" id="UP000183085">
    <property type="component" value="Unassembled WGS sequence"/>
</dbReference>
<evidence type="ECO:0000256" key="5">
    <source>
        <dbReference type="ARBA" id="ARBA00022519"/>
    </source>
</evidence>
<evidence type="ECO:0000313" key="12">
    <source>
        <dbReference type="Proteomes" id="UP000183085"/>
    </source>
</evidence>
<keyword evidence="7" id="KW-0653">Protein transport</keyword>
<keyword evidence="9" id="KW-0472">Membrane</keyword>
<evidence type="ECO:0000256" key="6">
    <source>
        <dbReference type="ARBA" id="ARBA00022692"/>
    </source>
</evidence>
<dbReference type="GO" id="GO:0030288">
    <property type="term" value="C:outer membrane-bounded periplasmic space"/>
    <property type="evidence" value="ECO:0007669"/>
    <property type="project" value="InterPro"/>
</dbReference>
<evidence type="ECO:0000313" key="11">
    <source>
        <dbReference type="EMBL" id="OIP41884.1"/>
    </source>
</evidence>
<comment type="similarity">
    <text evidence="2">Belongs to the TonB family.</text>
</comment>
<keyword evidence="4" id="KW-1003">Cell membrane</keyword>
<proteinExistence type="inferred from homology"/>
<dbReference type="GO" id="GO:0015891">
    <property type="term" value="P:siderophore transport"/>
    <property type="evidence" value="ECO:0007669"/>
    <property type="project" value="InterPro"/>
</dbReference>
<dbReference type="EMBL" id="MNYI01000068">
    <property type="protein sequence ID" value="OIP41884.1"/>
    <property type="molecule type" value="Genomic_DNA"/>
</dbReference>
<dbReference type="GO" id="GO:0031992">
    <property type="term" value="F:energy transducer activity"/>
    <property type="evidence" value="ECO:0007669"/>
    <property type="project" value="InterPro"/>
</dbReference>
<dbReference type="InterPro" id="IPR037682">
    <property type="entry name" value="TonB_C"/>
</dbReference>
<reference evidence="11 12" key="1">
    <citation type="journal article" date="2016" name="Environ. Microbiol.">
        <title>Genomic resolution of a cold subsurface aquifer community provides metabolic insights for novel microbes adapted to high CO concentrations.</title>
        <authorList>
            <person name="Probst A.J."/>
            <person name="Castelle C.J."/>
            <person name="Singh A."/>
            <person name="Brown C.T."/>
            <person name="Anantharaman K."/>
            <person name="Sharon I."/>
            <person name="Hug L.A."/>
            <person name="Burstein D."/>
            <person name="Emerson J.B."/>
            <person name="Thomas B.C."/>
            <person name="Banfield J.F."/>
        </authorList>
    </citation>
    <scope>NUCLEOTIDE SEQUENCE [LARGE SCALE GENOMIC DNA]</scope>
    <source>
        <strain evidence="11">CG2_30_40_21</strain>
    </source>
</reference>
<keyword evidence="3" id="KW-0813">Transport</keyword>